<dbReference type="EMBL" id="PGFZ01000005">
    <property type="protein sequence ID" value="POZ51605.1"/>
    <property type="molecule type" value="Genomic_DNA"/>
</dbReference>
<evidence type="ECO:0000256" key="4">
    <source>
        <dbReference type="ARBA" id="ARBA00022692"/>
    </source>
</evidence>
<dbReference type="CDD" id="cd06173">
    <property type="entry name" value="MFS_MefA_like"/>
    <property type="match status" value="1"/>
</dbReference>
<evidence type="ECO:0000256" key="1">
    <source>
        <dbReference type="ARBA" id="ARBA00004651"/>
    </source>
</evidence>
<feature type="transmembrane region" description="Helical" evidence="7">
    <location>
        <begin position="21"/>
        <end position="44"/>
    </location>
</feature>
<keyword evidence="6 7" id="KW-0472">Membrane</keyword>
<comment type="subcellular location">
    <subcellularLocation>
        <location evidence="1">Cell membrane</location>
        <topology evidence="1">Multi-pass membrane protein</topology>
    </subcellularLocation>
</comment>
<accession>A0A2S5CLA9</accession>
<dbReference type="Pfam" id="PF07690">
    <property type="entry name" value="MFS_1"/>
    <property type="match status" value="1"/>
</dbReference>
<dbReference type="Gene3D" id="1.20.1250.20">
    <property type="entry name" value="MFS general substrate transporter like domains"/>
    <property type="match status" value="1"/>
</dbReference>
<reference evidence="8 9" key="1">
    <citation type="submission" date="2017-11" db="EMBL/GenBank/DDBJ databases">
        <title>Draft Genome Sequence of Methylobacter psychrotolerans Sph1T, an Obligate Methanotroph from Low-Temperature Environments.</title>
        <authorList>
            <person name="Oshkin I.Y."/>
            <person name="Miroshnikov K."/>
            <person name="Belova S.E."/>
            <person name="Korzhenkov A."/>
            <person name="Toshchakov S.V."/>
            <person name="Dedysh S.N."/>
        </authorList>
    </citation>
    <scope>NUCLEOTIDE SEQUENCE [LARGE SCALE GENOMIC DNA]</scope>
    <source>
        <strain evidence="8 9">Sph1</strain>
    </source>
</reference>
<comment type="caution">
    <text evidence="8">The sequence shown here is derived from an EMBL/GenBank/DDBJ whole genome shotgun (WGS) entry which is preliminary data.</text>
</comment>
<sequence>MTPLPTESLPQQVKASIMNKHIYPLLLAQFLSALADNAVLFTVIAIVMKSAHTETWYIPAVQSAFTVAYVILAPWAGEIADTHAKPKILLLANLLKACGAALLLFDVEPILAYSVVGIGAAIYNPVKYGILPELADYDQLVKANSLMEGSTILAILLGMLAGAKLADYSVHWALLACVALFIISALVTVLLPKGDVKKSVSGSKIIAFSQEIGQFFTLSGSSFAVLGSGLFWLAAATLRVILIAWAPLVLLTQNTTEIATLTLFLAIGIIIGSAVVPRLIPMAHIQRARIPSYCMALGVVALSFTDTMLTARAALLVIGMMGGMFIVPVNAILQELGKETIGSGRAVALQGFFNNLAMLLGVGCYSLAAARDTGPVAAMLVLGGVVFVGTFLVSLSLRHRTLKAL</sequence>
<evidence type="ECO:0000256" key="5">
    <source>
        <dbReference type="ARBA" id="ARBA00022989"/>
    </source>
</evidence>
<dbReference type="NCBIfam" id="NF008397">
    <property type="entry name" value="PRK11195.1"/>
    <property type="match status" value="1"/>
</dbReference>
<dbReference type="InterPro" id="IPR036259">
    <property type="entry name" value="MFS_trans_sf"/>
</dbReference>
<feature type="transmembrane region" description="Helical" evidence="7">
    <location>
        <begin position="376"/>
        <end position="397"/>
    </location>
</feature>
<dbReference type="PANTHER" id="PTHR43266">
    <property type="entry name" value="MACROLIDE-EFFLUX PROTEIN"/>
    <property type="match status" value="1"/>
</dbReference>
<evidence type="ECO:0000256" key="7">
    <source>
        <dbReference type="SAM" id="Phobius"/>
    </source>
</evidence>
<feature type="transmembrane region" description="Helical" evidence="7">
    <location>
        <begin position="143"/>
        <end position="163"/>
    </location>
</feature>
<dbReference type="SUPFAM" id="SSF103473">
    <property type="entry name" value="MFS general substrate transporter"/>
    <property type="match status" value="1"/>
</dbReference>
<dbReference type="Proteomes" id="UP000237423">
    <property type="component" value="Unassembled WGS sequence"/>
</dbReference>
<gene>
    <name evidence="8" type="ORF">AADEFJLK_02473</name>
</gene>
<evidence type="ECO:0000256" key="2">
    <source>
        <dbReference type="ARBA" id="ARBA00022448"/>
    </source>
</evidence>
<dbReference type="PANTHER" id="PTHR43266:SF2">
    <property type="entry name" value="MAJOR FACILITATOR SUPERFAMILY (MFS) PROFILE DOMAIN-CONTAINING PROTEIN"/>
    <property type="match status" value="1"/>
</dbReference>
<dbReference type="InterPro" id="IPR011701">
    <property type="entry name" value="MFS"/>
</dbReference>
<protein>
    <submittedName>
        <fullName evidence="8">Lysophospholipid transporter LplT</fullName>
    </submittedName>
</protein>
<evidence type="ECO:0000256" key="3">
    <source>
        <dbReference type="ARBA" id="ARBA00022475"/>
    </source>
</evidence>
<evidence type="ECO:0000313" key="8">
    <source>
        <dbReference type="EMBL" id="POZ51605.1"/>
    </source>
</evidence>
<feature type="transmembrane region" description="Helical" evidence="7">
    <location>
        <begin position="352"/>
        <end position="370"/>
    </location>
</feature>
<keyword evidence="4 7" id="KW-0812">Transmembrane</keyword>
<feature type="transmembrane region" description="Helical" evidence="7">
    <location>
        <begin position="258"/>
        <end position="276"/>
    </location>
</feature>
<dbReference type="GO" id="GO:0022857">
    <property type="term" value="F:transmembrane transporter activity"/>
    <property type="evidence" value="ECO:0007669"/>
    <property type="project" value="InterPro"/>
</dbReference>
<dbReference type="GO" id="GO:0005886">
    <property type="term" value="C:plasma membrane"/>
    <property type="evidence" value="ECO:0007669"/>
    <property type="project" value="UniProtKB-SubCell"/>
</dbReference>
<evidence type="ECO:0000256" key="6">
    <source>
        <dbReference type="ARBA" id="ARBA00023136"/>
    </source>
</evidence>
<feature type="transmembrane region" description="Helical" evidence="7">
    <location>
        <begin position="223"/>
        <end position="246"/>
    </location>
</feature>
<keyword evidence="2" id="KW-0813">Transport</keyword>
<evidence type="ECO:0000313" key="9">
    <source>
        <dbReference type="Proteomes" id="UP000237423"/>
    </source>
</evidence>
<keyword evidence="5 7" id="KW-1133">Transmembrane helix</keyword>
<feature type="transmembrane region" description="Helical" evidence="7">
    <location>
        <begin position="56"/>
        <end position="76"/>
    </location>
</feature>
<dbReference type="AlphaFoldDB" id="A0A2S5CLA9"/>
<feature type="transmembrane region" description="Helical" evidence="7">
    <location>
        <begin position="311"/>
        <end position="332"/>
    </location>
</feature>
<organism evidence="8 9">
    <name type="scientific">Methylovulum psychrotolerans</name>
    <dbReference type="NCBI Taxonomy" id="1704499"/>
    <lineage>
        <taxon>Bacteria</taxon>
        <taxon>Pseudomonadati</taxon>
        <taxon>Pseudomonadota</taxon>
        <taxon>Gammaproteobacteria</taxon>
        <taxon>Methylococcales</taxon>
        <taxon>Methylococcaceae</taxon>
        <taxon>Methylovulum</taxon>
    </lineage>
</organism>
<name>A0A2S5CLA9_9GAMM</name>
<feature type="transmembrane region" description="Helical" evidence="7">
    <location>
        <begin position="169"/>
        <end position="191"/>
    </location>
</feature>
<keyword evidence="3" id="KW-1003">Cell membrane</keyword>
<proteinExistence type="predicted"/>
<feature type="transmembrane region" description="Helical" evidence="7">
    <location>
        <begin position="111"/>
        <end position="131"/>
    </location>
</feature>